<organism evidence="3 4">
    <name type="scientific">Paenibacillus aceti</name>
    <dbReference type="NCBI Taxonomy" id="1820010"/>
    <lineage>
        <taxon>Bacteria</taxon>
        <taxon>Bacillati</taxon>
        <taxon>Bacillota</taxon>
        <taxon>Bacilli</taxon>
        <taxon>Bacillales</taxon>
        <taxon>Paenibacillaceae</taxon>
        <taxon>Paenibacillus</taxon>
    </lineage>
</organism>
<feature type="domain" description="BIG2" evidence="2">
    <location>
        <begin position="32"/>
        <end position="115"/>
    </location>
</feature>
<feature type="domain" description="BIG2" evidence="2">
    <location>
        <begin position="218"/>
        <end position="300"/>
    </location>
</feature>
<protein>
    <recommendedName>
        <fullName evidence="2">BIG2 domain-containing protein</fullName>
    </recommendedName>
</protein>
<evidence type="ECO:0000313" key="4">
    <source>
        <dbReference type="Proteomes" id="UP000608420"/>
    </source>
</evidence>
<evidence type="ECO:0000256" key="1">
    <source>
        <dbReference type="SAM" id="SignalP"/>
    </source>
</evidence>
<gene>
    <name evidence="3" type="ORF">GCM10010913_43000</name>
</gene>
<evidence type="ECO:0000313" key="3">
    <source>
        <dbReference type="EMBL" id="GGG16344.1"/>
    </source>
</evidence>
<keyword evidence="1" id="KW-0732">Signal</keyword>
<dbReference type="InterPro" id="IPR003343">
    <property type="entry name" value="Big_2"/>
</dbReference>
<keyword evidence="4" id="KW-1185">Reference proteome</keyword>
<name>A0ABQ1W8E9_9BACL</name>
<feature type="signal peptide" evidence="1">
    <location>
        <begin position="1"/>
        <end position="28"/>
    </location>
</feature>
<dbReference type="InterPro" id="IPR008964">
    <property type="entry name" value="Invasin/intimin_cell_adhesion"/>
</dbReference>
<dbReference type="Gene3D" id="2.60.40.1080">
    <property type="match status" value="7"/>
</dbReference>
<feature type="domain" description="BIG2" evidence="2">
    <location>
        <begin position="657"/>
        <end position="737"/>
    </location>
</feature>
<proteinExistence type="predicted"/>
<feature type="domain" description="BIG2" evidence="2">
    <location>
        <begin position="304"/>
        <end position="385"/>
    </location>
</feature>
<feature type="domain" description="BIG2" evidence="2">
    <location>
        <begin position="121"/>
        <end position="207"/>
    </location>
</feature>
<feature type="domain" description="BIG2" evidence="2">
    <location>
        <begin position="573"/>
        <end position="653"/>
    </location>
</feature>
<reference evidence="4" key="1">
    <citation type="journal article" date="2019" name="Int. J. Syst. Evol. Microbiol.">
        <title>The Global Catalogue of Microorganisms (GCM) 10K type strain sequencing project: providing services to taxonomists for standard genome sequencing and annotation.</title>
        <authorList>
            <consortium name="The Broad Institute Genomics Platform"/>
            <consortium name="The Broad Institute Genome Sequencing Center for Infectious Disease"/>
            <person name="Wu L."/>
            <person name="Ma J."/>
        </authorList>
    </citation>
    <scope>NUCLEOTIDE SEQUENCE [LARGE SCALE GENOMIC DNA]</scope>
    <source>
        <strain evidence="4">CGMCC 1.15420</strain>
    </source>
</reference>
<dbReference type="Proteomes" id="UP000608420">
    <property type="component" value="Unassembled WGS sequence"/>
</dbReference>
<dbReference type="RefSeq" id="WP_120462611.1">
    <property type="nucleotide sequence ID" value="NZ_BMIW01000044.1"/>
</dbReference>
<comment type="caution">
    <text evidence="3">The sequence shown here is derived from an EMBL/GenBank/DDBJ whole genome shotgun (WGS) entry which is preliminary data.</text>
</comment>
<feature type="domain" description="BIG2" evidence="2">
    <location>
        <begin position="389"/>
        <end position="467"/>
    </location>
</feature>
<feature type="chain" id="PRO_5046730226" description="BIG2 domain-containing protein" evidence="1">
    <location>
        <begin position="29"/>
        <end position="739"/>
    </location>
</feature>
<dbReference type="SMART" id="SM00635">
    <property type="entry name" value="BID_2"/>
    <property type="match status" value="7"/>
</dbReference>
<dbReference type="EMBL" id="BMIW01000044">
    <property type="protein sequence ID" value="GGG16344.1"/>
    <property type="molecule type" value="Genomic_DNA"/>
</dbReference>
<evidence type="ECO:0000259" key="2">
    <source>
        <dbReference type="SMART" id="SM00635"/>
    </source>
</evidence>
<sequence>MTQKRKLTGWLLTVALLLAVVFPTGAFAATGDVVSIDIEGSGSVLELTVGKTTKQLKVWGTVEGSSVKRDLTRAVDWSSDQPEIISVNNGFVTPLKSGSATITAVYNNAAVSTIEVKAVDSYKELTLEYSQKGKYKLGANDKNLTVKALAAIAGSETETKDVTEDTEWSTSNAMVLTIEKGKITLVGEGSATITAKYKGLTASFKATVSSPYSELNILRNGSSVTGEDVELLIGDDEVALVAQSTLSGDQSTVDVTDKATWTSSDSAVAEIKEGKLKVKAVGKATIKVEYLGVKAEVDVYVRAPFEVILLKPSEDQLLFIGETLKLEAEMRNRANSSENVTQSAQWSSSTPLAVTVSQGLITGMTAGSSTVKASHLGVSKSIKVTVSPTITKLTTEKTELEMYKDEKLALPKITGTKLDNDKIDFSSHMKWTSSNEDIAKIEDDKIIAKEAGKVTLTAKLPEQAVTSPLGIRGEVVSVELTVKEKVLTLIAPSERLNLIVGEETPLPAVTAVWEDGGEADVSADVEWTVTGINAVVKTTGTGKAIKGLTKGSATLKGTYSNKTISIPVTIEQKITKIVVEPTTIELNVKKSKAIKVTGYYADGKKVTLSSKMGWKSSNEKVATISSTSVKAIAEGTATLEGSYQGHAVSVKVNVVPKLTKLTIDEKSLKLAPGNVKTVKLTAAFDTGATATVTDKAVWTTSKASVATVTNGKIQAVSKGTAVIKAKYGTKTVSVRVTVK</sequence>
<accession>A0ABQ1W8E9</accession>
<dbReference type="SUPFAM" id="SSF49373">
    <property type="entry name" value="Invasin/intimin cell-adhesion fragments"/>
    <property type="match status" value="6"/>
</dbReference>